<evidence type="ECO:0000256" key="4">
    <source>
        <dbReference type="ARBA" id="ARBA00022475"/>
    </source>
</evidence>
<evidence type="ECO:0000259" key="10">
    <source>
        <dbReference type="PROSITE" id="PS51012"/>
    </source>
</evidence>
<evidence type="ECO:0000256" key="8">
    <source>
        <dbReference type="ARBA" id="ARBA00023136"/>
    </source>
</evidence>
<feature type="transmembrane region" description="Helical" evidence="9">
    <location>
        <begin position="70"/>
        <end position="90"/>
    </location>
</feature>
<keyword evidence="4 9" id="KW-1003">Cell membrane</keyword>
<dbReference type="EMBL" id="CP029463">
    <property type="protein sequence ID" value="AWM13041.1"/>
    <property type="molecule type" value="Genomic_DNA"/>
</dbReference>
<dbReference type="Pfam" id="PF01061">
    <property type="entry name" value="ABC2_membrane"/>
    <property type="match status" value="1"/>
</dbReference>
<dbReference type="GO" id="GO:0015920">
    <property type="term" value="P:lipopolysaccharide transport"/>
    <property type="evidence" value="ECO:0007669"/>
    <property type="project" value="TreeGrafter"/>
</dbReference>
<dbReference type="PROSITE" id="PS51012">
    <property type="entry name" value="ABC_TM2"/>
    <property type="match status" value="1"/>
</dbReference>
<dbReference type="KEGG" id="fse:DI487_03620"/>
<dbReference type="PANTHER" id="PTHR30413:SF8">
    <property type="entry name" value="TRANSPORT PERMEASE PROTEIN"/>
    <property type="match status" value="1"/>
</dbReference>
<dbReference type="InterPro" id="IPR013525">
    <property type="entry name" value="ABC2_TM"/>
</dbReference>
<evidence type="ECO:0000256" key="5">
    <source>
        <dbReference type="ARBA" id="ARBA00022519"/>
    </source>
</evidence>
<reference evidence="11 12" key="1">
    <citation type="submission" date="2018-05" db="EMBL/GenBank/DDBJ databases">
        <title>Flavobacterium sp. MEBiC07310.</title>
        <authorList>
            <person name="Baek K."/>
        </authorList>
    </citation>
    <scope>NUCLEOTIDE SEQUENCE [LARGE SCALE GENOMIC DNA]</scope>
    <source>
        <strain evidence="11 12">MEBiC07310</strain>
    </source>
</reference>
<evidence type="ECO:0000313" key="11">
    <source>
        <dbReference type="EMBL" id="AWM13041.1"/>
    </source>
</evidence>
<proteinExistence type="inferred from homology"/>
<comment type="subcellular location">
    <subcellularLocation>
        <location evidence="1">Cell inner membrane</location>
        <topology evidence="1">Multi-pass membrane protein</topology>
    </subcellularLocation>
    <subcellularLocation>
        <location evidence="9">Cell membrane</location>
        <topology evidence="9">Multi-pass membrane protein</topology>
    </subcellularLocation>
</comment>
<feature type="domain" description="ABC transmembrane type-2" evidence="10">
    <location>
        <begin position="71"/>
        <end position="291"/>
    </location>
</feature>
<keyword evidence="5" id="KW-0997">Cell inner membrane</keyword>
<keyword evidence="3 9" id="KW-0813">Transport</keyword>
<dbReference type="PANTHER" id="PTHR30413">
    <property type="entry name" value="INNER MEMBRANE TRANSPORT PERMEASE"/>
    <property type="match status" value="1"/>
</dbReference>
<organism evidence="11 12">
    <name type="scientific">Flavobacterium sediminis</name>
    <dbReference type="NCBI Taxonomy" id="2201181"/>
    <lineage>
        <taxon>Bacteria</taxon>
        <taxon>Pseudomonadati</taxon>
        <taxon>Bacteroidota</taxon>
        <taxon>Flavobacteriia</taxon>
        <taxon>Flavobacteriales</taxon>
        <taxon>Flavobacteriaceae</taxon>
        <taxon>Flavobacterium</taxon>
    </lineage>
</organism>
<dbReference type="Proteomes" id="UP000245429">
    <property type="component" value="Chromosome"/>
</dbReference>
<sequence>MQCRNYKKILCSFVWLKRKIPALKIVTYDSRSKTNFFKELSAIFTDVINSNFIAKQLAKRDLKATYRQSLLGFFWAFMPIVMQSVVWIFISDSGIAQFQETAIPRPAFIIIGTTLWTVLLESINGPINSINSSKSIISKINFPKEALLLSGIYKLLFNAMLKMILIVFILFFFKLSPGTTLVYFPLYLFIFILLGTAIGVLLAPIGLLYTDIGRAIPIIMQFLMYATPVVFAAPTNGTFSKIFAYNPLSPLINSARNSLVGLPLDNPQLLLYIIPISTIVLLLGLVVLRNSLPIIIEKISS</sequence>
<name>A0A2U8QSF8_9FLAO</name>
<keyword evidence="8 9" id="KW-0472">Membrane</keyword>
<evidence type="ECO:0000256" key="9">
    <source>
        <dbReference type="RuleBase" id="RU361157"/>
    </source>
</evidence>
<dbReference type="GO" id="GO:0140359">
    <property type="term" value="F:ABC-type transporter activity"/>
    <property type="evidence" value="ECO:0007669"/>
    <property type="project" value="InterPro"/>
</dbReference>
<dbReference type="InterPro" id="IPR047817">
    <property type="entry name" value="ABC2_TM_bact-type"/>
</dbReference>
<gene>
    <name evidence="11" type="ORF">DI487_03620</name>
</gene>
<evidence type="ECO:0000256" key="7">
    <source>
        <dbReference type="ARBA" id="ARBA00022989"/>
    </source>
</evidence>
<evidence type="ECO:0000256" key="6">
    <source>
        <dbReference type="ARBA" id="ARBA00022692"/>
    </source>
</evidence>
<feature type="transmembrane region" description="Helical" evidence="9">
    <location>
        <begin position="222"/>
        <end position="244"/>
    </location>
</feature>
<dbReference type="OrthoDB" id="9786910at2"/>
<feature type="transmembrane region" description="Helical" evidence="9">
    <location>
        <begin position="102"/>
        <end position="125"/>
    </location>
</feature>
<feature type="transmembrane region" description="Helical" evidence="9">
    <location>
        <begin position="185"/>
        <end position="210"/>
    </location>
</feature>
<accession>A0A2U8QSF8</accession>
<keyword evidence="6 9" id="KW-0812">Transmembrane</keyword>
<feature type="transmembrane region" description="Helical" evidence="9">
    <location>
        <begin position="269"/>
        <end position="288"/>
    </location>
</feature>
<dbReference type="AlphaFoldDB" id="A0A2U8QSF8"/>
<keyword evidence="7 9" id="KW-1133">Transmembrane helix</keyword>
<keyword evidence="12" id="KW-1185">Reference proteome</keyword>
<evidence type="ECO:0000256" key="3">
    <source>
        <dbReference type="ARBA" id="ARBA00022448"/>
    </source>
</evidence>
<feature type="transmembrane region" description="Helical" evidence="9">
    <location>
        <begin position="146"/>
        <end position="173"/>
    </location>
</feature>
<dbReference type="GO" id="GO:0005886">
    <property type="term" value="C:plasma membrane"/>
    <property type="evidence" value="ECO:0007669"/>
    <property type="project" value="UniProtKB-SubCell"/>
</dbReference>
<evidence type="ECO:0000256" key="1">
    <source>
        <dbReference type="ARBA" id="ARBA00004429"/>
    </source>
</evidence>
<protein>
    <recommendedName>
        <fullName evidence="9">Transport permease protein</fullName>
    </recommendedName>
</protein>
<evidence type="ECO:0000256" key="2">
    <source>
        <dbReference type="ARBA" id="ARBA00007783"/>
    </source>
</evidence>
<comment type="similarity">
    <text evidence="2 9">Belongs to the ABC-2 integral membrane protein family.</text>
</comment>
<evidence type="ECO:0000313" key="12">
    <source>
        <dbReference type="Proteomes" id="UP000245429"/>
    </source>
</evidence>